<dbReference type="InterPro" id="IPR014710">
    <property type="entry name" value="RmlC-like_jellyroll"/>
</dbReference>
<dbReference type="EMBL" id="JBBEGM010000009">
    <property type="protein sequence ID" value="MEJ2863642.1"/>
    <property type="molecule type" value="Genomic_DNA"/>
</dbReference>
<gene>
    <name evidence="2" type="ORF">WCD58_20950</name>
</gene>
<dbReference type="Pfam" id="PF07883">
    <property type="entry name" value="Cupin_2"/>
    <property type="match status" value="1"/>
</dbReference>
<comment type="caution">
    <text evidence="2">The sequence shown here is derived from an EMBL/GenBank/DDBJ whole genome shotgun (WGS) entry which is preliminary data.</text>
</comment>
<dbReference type="Gene3D" id="2.60.120.10">
    <property type="entry name" value="Jelly Rolls"/>
    <property type="match status" value="1"/>
</dbReference>
<name>A0ABU8M8H5_9PSEU</name>
<proteinExistence type="predicted"/>
<accession>A0ABU8M8H5</accession>
<keyword evidence="3" id="KW-1185">Reference proteome</keyword>
<dbReference type="SUPFAM" id="SSF51182">
    <property type="entry name" value="RmlC-like cupins"/>
    <property type="match status" value="1"/>
</dbReference>
<sequence length="170" mass="17810">MKLVTTGRDGAGRSVFVEDDRPAALVASGFAGLVNTPLWADDEVPAVGADGSRPTTAGDFLPPPGGHRFFVLTIAPDQVETAPPTTAQVAEFESLFPGLLATYDGEPGMHATRTTDLGILLAGRLVLELDDGAERVLEAGDAFVQTGTRHRWRNPGPDAATFAVVMIGAR</sequence>
<evidence type="ECO:0000259" key="1">
    <source>
        <dbReference type="Pfam" id="PF07883"/>
    </source>
</evidence>
<dbReference type="InterPro" id="IPR047142">
    <property type="entry name" value="OryJ/VirC-like"/>
</dbReference>
<reference evidence="2 3" key="1">
    <citation type="submission" date="2024-03" db="EMBL/GenBank/DDBJ databases">
        <title>Actinomycetospora sp. OC33-EN07, a novel actinomycete isolated from wild orchid (Aerides multiflora).</title>
        <authorList>
            <person name="Suriyachadkun C."/>
        </authorList>
    </citation>
    <scope>NUCLEOTIDE SEQUENCE [LARGE SCALE GENOMIC DNA]</scope>
    <source>
        <strain evidence="2 3">OC33-EN07</strain>
    </source>
</reference>
<dbReference type="CDD" id="cd02231">
    <property type="entry name" value="cupin_BLL6423-like"/>
    <property type="match status" value="1"/>
</dbReference>
<dbReference type="InterPro" id="IPR011051">
    <property type="entry name" value="RmlC_Cupin_sf"/>
</dbReference>
<organism evidence="2 3">
    <name type="scientific">Actinomycetospora flava</name>
    <dbReference type="NCBI Taxonomy" id="3129232"/>
    <lineage>
        <taxon>Bacteria</taxon>
        <taxon>Bacillati</taxon>
        <taxon>Actinomycetota</taxon>
        <taxon>Actinomycetes</taxon>
        <taxon>Pseudonocardiales</taxon>
        <taxon>Pseudonocardiaceae</taxon>
        <taxon>Actinomycetospora</taxon>
    </lineage>
</organism>
<protein>
    <submittedName>
        <fullName evidence="2">Cupin domain-containing protein</fullName>
    </submittedName>
</protein>
<dbReference type="InterPro" id="IPR013096">
    <property type="entry name" value="Cupin_2"/>
</dbReference>
<dbReference type="PANTHER" id="PTHR36156:SF2">
    <property type="entry name" value="CUPIN TYPE-2 DOMAIN-CONTAINING PROTEIN"/>
    <property type="match status" value="1"/>
</dbReference>
<feature type="domain" description="Cupin type-2" evidence="1">
    <location>
        <begin position="106"/>
        <end position="165"/>
    </location>
</feature>
<evidence type="ECO:0000313" key="2">
    <source>
        <dbReference type="EMBL" id="MEJ2863642.1"/>
    </source>
</evidence>
<dbReference type="Proteomes" id="UP001369736">
    <property type="component" value="Unassembled WGS sequence"/>
</dbReference>
<evidence type="ECO:0000313" key="3">
    <source>
        <dbReference type="Proteomes" id="UP001369736"/>
    </source>
</evidence>
<dbReference type="RefSeq" id="WP_337705005.1">
    <property type="nucleotide sequence ID" value="NZ_JBBEGM010000009.1"/>
</dbReference>
<dbReference type="PANTHER" id="PTHR36156">
    <property type="entry name" value="SLR2101 PROTEIN"/>
    <property type="match status" value="1"/>
</dbReference>